<dbReference type="KEGG" id="aev:EI546_07805"/>
<dbReference type="PANTHER" id="PTHR30026:SF20">
    <property type="entry name" value="OUTER MEMBRANE PROTEIN TOLC"/>
    <property type="match status" value="1"/>
</dbReference>
<protein>
    <submittedName>
        <fullName evidence="7">TolC family protein</fullName>
    </submittedName>
</protein>
<keyword evidence="3" id="KW-0812">Transmembrane</keyword>
<keyword evidence="6" id="KW-0175">Coiled coil</keyword>
<dbReference type="GO" id="GO:1990281">
    <property type="term" value="C:efflux pump complex"/>
    <property type="evidence" value="ECO:0007669"/>
    <property type="project" value="TreeGrafter"/>
</dbReference>
<dbReference type="OrthoDB" id="1680428at2"/>
<evidence type="ECO:0000256" key="3">
    <source>
        <dbReference type="ARBA" id="ARBA00022692"/>
    </source>
</evidence>
<keyword evidence="5" id="KW-0998">Cell outer membrane</keyword>
<dbReference type="SUPFAM" id="SSF56954">
    <property type="entry name" value="Outer membrane efflux proteins (OEP)"/>
    <property type="match status" value="1"/>
</dbReference>
<keyword evidence="8" id="KW-1185">Reference proteome</keyword>
<dbReference type="AlphaFoldDB" id="A0A410G7G2"/>
<feature type="coiled-coil region" evidence="6">
    <location>
        <begin position="320"/>
        <end position="347"/>
    </location>
</feature>
<keyword evidence="2" id="KW-1134">Transmembrane beta strand</keyword>
<dbReference type="GO" id="GO:0015288">
    <property type="term" value="F:porin activity"/>
    <property type="evidence" value="ECO:0007669"/>
    <property type="project" value="TreeGrafter"/>
</dbReference>
<dbReference type="GO" id="GO:0015562">
    <property type="term" value="F:efflux transmembrane transporter activity"/>
    <property type="evidence" value="ECO:0007669"/>
    <property type="project" value="InterPro"/>
</dbReference>
<keyword evidence="4" id="KW-0472">Membrane</keyword>
<organism evidence="7 8">
    <name type="scientific">Aequorivita ciconiae</name>
    <dbReference type="NCBI Taxonomy" id="2494375"/>
    <lineage>
        <taxon>Bacteria</taxon>
        <taxon>Pseudomonadati</taxon>
        <taxon>Bacteroidota</taxon>
        <taxon>Flavobacteriia</taxon>
        <taxon>Flavobacteriales</taxon>
        <taxon>Flavobacteriaceae</taxon>
        <taxon>Aequorivita</taxon>
    </lineage>
</organism>
<accession>A0A410G7G2</accession>
<dbReference type="Proteomes" id="UP000285517">
    <property type="component" value="Chromosome"/>
</dbReference>
<gene>
    <name evidence="7" type="ORF">EI546_07805</name>
</gene>
<dbReference type="PANTHER" id="PTHR30026">
    <property type="entry name" value="OUTER MEMBRANE PROTEIN TOLC"/>
    <property type="match status" value="1"/>
</dbReference>
<sequence length="391" mass="44893">MVFICLLLYGTTVQGQELNSYIEEAIQNNPSIQAVELQYKISSEKISETNSLPNTQFEGAYSVGKNDMPMMQEGAFSVMQMFPWFGTISARGKYAEAMADADFVEINIAKRKTAMALSQSYYRLYEITKKQQVLDSNIQLLETYERLALTSVEVGKASAVSVLRLQMRQNELFERKLILEQDFAAELVTFNKLMNRQEVSEIVIADTLTIPENDLEIDFEKLQLHPELLKYEELSKAVSQSDAINKKESAPSFGIGMEYMLYTEAPNMVMPMVSLSIPIFNNKYKSIARQNKLRNEVLNVQKEERQNVLVSQLQKAVRSRNAARIRIQTQEKNLKQAENANEILLRNYETGTIDFNDVLDIQELQLKFQTNRIEAVALYFQQTAIIDYFVR</sequence>
<dbReference type="GO" id="GO:0009279">
    <property type="term" value="C:cell outer membrane"/>
    <property type="evidence" value="ECO:0007669"/>
    <property type="project" value="UniProtKB-SubCell"/>
</dbReference>
<dbReference type="EMBL" id="CP034951">
    <property type="protein sequence ID" value="QAA83203.1"/>
    <property type="molecule type" value="Genomic_DNA"/>
</dbReference>
<dbReference type="Gene3D" id="1.20.1600.10">
    <property type="entry name" value="Outer membrane efflux proteins (OEP)"/>
    <property type="match status" value="1"/>
</dbReference>
<evidence type="ECO:0000256" key="5">
    <source>
        <dbReference type="ARBA" id="ARBA00023237"/>
    </source>
</evidence>
<evidence type="ECO:0000313" key="8">
    <source>
        <dbReference type="Proteomes" id="UP000285517"/>
    </source>
</evidence>
<name>A0A410G7G2_9FLAO</name>
<dbReference type="InterPro" id="IPR051906">
    <property type="entry name" value="TolC-like"/>
</dbReference>
<evidence type="ECO:0000256" key="1">
    <source>
        <dbReference type="ARBA" id="ARBA00004442"/>
    </source>
</evidence>
<comment type="subcellular location">
    <subcellularLocation>
        <location evidence="1">Cell outer membrane</location>
    </subcellularLocation>
</comment>
<evidence type="ECO:0000256" key="2">
    <source>
        <dbReference type="ARBA" id="ARBA00022452"/>
    </source>
</evidence>
<evidence type="ECO:0000256" key="6">
    <source>
        <dbReference type="SAM" id="Coils"/>
    </source>
</evidence>
<evidence type="ECO:0000256" key="4">
    <source>
        <dbReference type="ARBA" id="ARBA00023136"/>
    </source>
</evidence>
<proteinExistence type="predicted"/>
<reference evidence="7 8" key="1">
    <citation type="submission" date="2019-01" db="EMBL/GenBank/DDBJ databases">
        <title>Complete genome sequencing of Aequorivita sp. H23M31.</title>
        <authorList>
            <person name="Bae J.-W."/>
        </authorList>
    </citation>
    <scope>NUCLEOTIDE SEQUENCE [LARGE SCALE GENOMIC DNA]</scope>
    <source>
        <strain evidence="7 8">H23M31</strain>
    </source>
</reference>
<evidence type="ECO:0000313" key="7">
    <source>
        <dbReference type="EMBL" id="QAA83203.1"/>
    </source>
</evidence>